<keyword evidence="3 5" id="KW-0067">ATP-binding</keyword>
<evidence type="ECO:0000259" key="4">
    <source>
        <dbReference type="PROSITE" id="PS50893"/>
    </source>
</evidence>
<reference evidence="5" key="1">
    <citation type="submission" date="2019-08" db="EMBL/GenBank/DDBJ databases">
        <authorList>
            <person name="Kucharzyk K."/>
            <person name="Murdoch R.W."/>
            <person name="Higgins S."/>
            <person name="Loffler F."/>
        </authorList>
    </citation>
    <scope>NUCLEOTIDE SEQUENCE</scope>
</reference>
<evidence type="ECO:0000256" key="1">
    <source>
        <dbReference type="ARBA" id="ARBA00022448"/>
    </source>
</evidence>
<keyword evidence="1" id="KW-0813">Transport</keyword>
<protein>
    <submittedName>
        <fullName evidence="5">Vitamin B12 import ATP-binding protein BtuD</fullName>
    </submittedName>
</protein>
<dbReference type="PROSITE" id="PS50893">
    <property type="entry name" value="ABC_TRANSPORTER_2"/>
    <property type="match status" value="1"/>
</dbReference>
<dbReference type="InterPro" id="IPR003439">
    <property type="entry name" value="ABC_transporter-like_ATP-bd"/>
</dbReference>
<dbReference type="GO" id="GO:0005524">
    <property type="term" value="F:ATP binding"/>
    <property type="evidence" value="ECO:0007669"/>
    <property type="project" value="UniProtKB-KW"/>
</dbReference>
<name>A0A644TW94_9ZZZZ</name>
<gene>
    <name evidence="5" type="primary">btuD_44</name>
    <name evidence="5" type="ORF">SDC9_16228</name>
</gene>
<dbReference type="FunFam" id="3.40.50.300:FF:000425">
    <property type="entry name" value="Probable ABC transporter, ATP-binding subunit"/>
    <property type="match status" value="1"/>
</dbReference>
<evidence type="ECO:0000256" key="3">
    <source>
        <dbReference type="ARBA" id="ARBA00022840"/>
    </source>
</evidence>
<proteinExistence type="predicted"/>
<dbReference type="InterPro" id="IPR017871">
    <property type="entry name" value="ABC_transporter-like_CS"/>
</dbReference>
<dbReference type="InterPro" id="IPR027417">
    <property type="entry name" value="P-loop_NTPase"/>
</dbReference>
<keyword evidence="2" id="KW-0547">Nucleotide-binding</keyword>
<dbReference type="PANTHER" id="PTHR42781">
    <property type="entry name" value="SPERMIDINE/PUTRESCINE IMPORT ATP-BINDING PROTEIN POTA"/>
    <property type="match status" value="1"/>
</dbReference>
<feature type="domain" description="ABC transporter" evidence="4">
    <location>
        <begin position="4"/>
        <end position="239"/>
    </location>
</feature>
<sequence>MADLRLSGVSKSYGTHKVLDGLDLTVQSGECFTLLGPSGCGKTVILRLIAGFETPDEGTVNIGERIVADAKHALPPEERHIGVVFQDYAVWPHKTVHENIAYPLEIAKATKEKISADVRKAIEQVGLKGLANRYPYQLSGGQQQRVALARALVTNPAVMLLDEPLTNLDANLREEMRFEIKELQRKTGTTIFYVTHDQEVALAISDRMAIMDLEGKIRQTGKPDEVYEHPVDEFVHQFLGIPNYIPFEIREGAAWIRGDADGAKALRLPLSPPSTFEGTSGRAGCRPMDILLDRNPAIKGGLPAKLLRLSLLGPIVDFLLDVKGVQLRAQVQTEEALARDLLVEEGQDCGIRFSGLRWFDENGEAAR</sequence>
<dbReference type="PROSITE" id="PS00211">
    <property type="entry name" value="ABC_TRANSPORTER_1"/>
    <property type="match status" value="1"/>
</dbReference>
<dbReference type="SMART" id="SM00382">
    <property type="entry name" value="AAA"/>
    <property type="match status" value="1"/>
</dbReference>
<dbReference type="InterPro" id="IPR050093">
    <property type="entry name" value="ABC_SmlMolc_Importer"/>
</dbReference>
<dbReference type="GO" id="GO:0016887">
    <property type="term" value="F:ATP hydrolysis activity"/>
    <property type="evidence" value="ECO:0007669"/>
    <property type="project" value="InterPro"/>
</dbReference>
<dbReference type="SUPFAM" id="SSF52540">
    <property type="entry name" value="P-loop containing nucleoside triphosphate hydrolases"/>
    <property type="match status" value="1"/>
</dbReference>
<dbReference type="PANTHER" id="PTHR42781:SF4">
    <property type="entry name" value="SPERMIDINE_PUTRESCINE IMPORT ATP-BINDING PROTEIN POTA"/>
    <property type="match status" value="1"/>
</dbReference>
<dbReference type="InterPro" id="IPR003593">
    <property type="entry name" value="AAA+_ATPase"/>
</dbReference>
<dbReference type="AlphaFoldDB" id="A0A644TW94"/>
<accession>A0A644TW94</accession>
<dbReference type="EMBL" id="VSSQ01000053">
    <property type="protein sequence ID" value="MPL70472.1"/>
    <property type="molecule type" value="Genomic_DNA"/>
</dbReference>
<dbReference type="Pfam" id="PF00005">
    <property type="entry name" value="ABC_tran"/>
    <property type="match status" value="1"/>
</dbReference>
<organism evidence="5">
    <name type="scientific">bioreactor metagenome</name>
    <dbReference type="NCBI Taxonomy" id="1076179"/>
    <lineage>
        <taxon>unclassified sequences</taxon>
        <taxon>metagenomes</taxon>
        <taxon>ecological metagenomes</taxon>
    </lineage>
</organism>
<comment type="caution">
    <text evidence="5">The sequence shown here is derived from an EMBL/GenBank/DDBJ whole genome shotgun (WGS) entry which is preliminary data.</text>
</comment>
<dbReference type="Gene3D" id="3.40.50.300">
    <property type="entry name" value="P-loop containing nucleotide triphosphate hydrolases"/>
    <property type="match status" value="1"/>
</dbReference>
<evidence type="ECO:0000256" key="2">
    <source>
        <dbReference type="ARBA" id="ARBA00022741"/>
    </source>
</evidence>
<evidence type="ECO:0000313" key="5">
    <source>
        <dbReference type="EMBL" id="MPL70472.1"/>
    </source>
</evidence>